<evidence type="ECO:0000256" key="3">
    <source>
        <dbReference type="ARBA" id="ARBA00022679"/>
    </source>
</evidence>
<dbReference type="PANTHER" id="PTHR11006">
    <property type="entry name" value="PROTEIN ARGININE N-METHYLTRANSFERASE"/>
    <property type="match status" value="1"/>
</dbReference>
<dbReference type="FunFam" id="3.40.50.150:FF:000003">
    <property type="entry name" value="Blast:Protein arginine N-methyltransferase 1"/>
    <property type="match status" value="1"/>
</dbReference>
<evidence type="ECO:0000259" key="7">
    <source>
        <dbReference type="Pfam" id="PF22528"/>
    </source>
</evidence>
<dbReference type="GO" id="GO:0035242">
    <property type="term" value="F:protein-arginine omega-N asymmetric methyltransferase activity"/>
    <property type="evidence" value="ECO:0007669"/>
    <property type="project" value="UniProtKB-EC"/>
</dbReference>
<keyword evidence="3 6" id="KW-0808">Transferase</keyword>
<organism evidence="8 9">
    <name type="scientific">Lasius platythorax</name>
    <dbReference type="NCBI Taxonomy" id="488582"/>
    <lineage>
        <taxon>Eukaryota</taxon>
        <taxon>Metazoa</taxon>
        <taxon>Ecdysozoa</taxon>
        <taxon>Arthropoda</taxon>
        <taxon>Hexapoda</taxon>
        <taxon>Insecta</taxon>
        <taxon>Pterygota</taxon>
        <taxon>Neoptera</taxon>
        <taxon>Endopterygota</taxon>
        <taxon>Hymenoptera</taxon>
        <taxon>Apocrita</taxon>
        <taxon>Aculeata</taxon>
        <taxon>Formicoidea</taxon>
        <taxon>Formicidae</taxon>
        <taxon>Formicinae</taxon>
        <taxon>Lasius</taxon>
        <taxon>Lasius</taxon>
    </lineage>
</organism>
<dbReference type="Pfam" id="PF22528">
    <property type="entry name" value="PRMT_C"/>
    <property type="match status" value="1"/>
</dbReference>
<dbReference type="PROSITE" id="PS51678">
    <property type="entry name" value="SAM_MT_PRMT"/>
    <property type="match status" value="1"/>
</dbReference>
<evidence type="ECO:0000256" key="5">
    <source>
        <dbReference type="ARBA" id="ARBA00049303"/>
    </source>
</evidence>
<evidence type="ECO:0000256" key="4">
    <source>
        <dbReference type="ARBA" id="ARBA00022691"/>
    </source>
</evidence>
<dbReference type="Pfam" id="PF06325">
    <property type="entry name" value="PrmA"/>
    <property type="match status" value="1"/>
</dbReference>
<dbReference type="InterPro" id="IPR055135">
    <property type="entry name" value="PRMT_dom"/>
</dbReference>
<evidence type="ECO:0000313" key="9">
    <source>
        <dbReference type="Proteomes" id="UP001497644"/>
    </source>
</evidence>
<dbReference type="EMBL" id="OZ034833">
    <property type="protein sequence ID" value="CAL1675315.1"/>
    <property type="molecule type" value="Genomic_DNA"/>
</dbReference>
<feature type="domain" description="Protein arginine N-methyltransferase" evidence="7">
    <location>
        <begin position="214"/>
        <end position="322"/>
    </location>
</feature>
<dbReference type="GO" id="GO:0005634">
    <property type="term" value="C:nucleus"/>
    <property type="evidence" value="ECO:0007669"/>
    <property type="project" value="TreeGrafter"/>
</dbReference>
<dbReference type="GO" id="GO:0032259">
    <property type="term" value="P:methylation"/>
    <property type="evidence" value="ECO:0007669"/>
    <property type="project" value="UniProtKB-KW"/>
</dbReference>
<keyword evidence="4 6" id="KW-0949">S-adenosyl-L-methionine</keyword>
<dbReference type="PANTHER" id="PTHR11006:SF122">
    <property type="entry name" value="ARGININE METHYLTRANSFERASE 8"/>
    <property type="match status" value="1"/>
</dbReference>
<dbReference type="EC" id="2.1.1.319" evidence="1"/>
<reference evidence="8" key="1">
    <citation type="submission" date="2024-04" db="EMBL/GenBank/DDBJ databases">
        <authorList>
            <consortium name="Molecular Ecology Group"/>
        </authorList>
    </citation>
    <scope>NUCLEOTIDE SEQUENCE</scope>
</reference>
<sequence length="389" mass="45093">MDEYFGIYEKFDILRLMLKDKTRVLMAYKNAIFNMKEKFQGKVVMDVGAGSGILSIFCAEVGAKKVYAIEASMLAKTLEQVLIENNLQSTIEVIHCEVADIHPDSLEKIDIIVSEWMGFYLVHEGKLDSVLFARDKFLRKGGLIFPSIAKLYASLCQLSSMYEFRNACVPLPVYLNTRCIGKEYRKIKSMEPEVLLLNRDSLLSSEELKIRDIRTVENSEIFEKLLVFLDLNIISKSVNLLGEEYVLTCKSGKYQGICIWFVIEFPDGSKLSTAPYNEPTHWKQTVVVLPTVIEVKNLECIAFKLNLKRDALNRRRYTIELNLLDTKEIQQRNLRTYLIERTIYNRDTYSVMINRYPTFPHVGCITAYSLPQETIRNRYMRFLNFSSYT</sequence>
<protein>
    <recommendedName>
        <fullName evidence="1">type I protein arginine methyltransferase</fullName>
        <ecNumber evidence="1">2.1.1.319</ecNumber>
    </recommendedName>
</protein>
<dbReference type="Gene3D" id="2.70.160.11">
    <property type="entry name" value="Hnrnp arginine n-methyltransferase1"/>
    <property type="match status" value="1"/>
</dbReference>
<keyword evidence="2 6" id="KW-0489">Methyltransferase</keyword>
<dbReference type="Proteomes" id="UP001497644">
    <property type="component" value="Chromosome 10"/>
</dbReference>
<evidence type="ECO:0000313" key="8">
    <source>
        <dbReference type="EMBL" id="CAL1675315.1"/>
    </source>
</evidence>
<comment type="catalytic activity">
    <reaction evidence="5">
        <text>L-arginyl-[protein] + S-adenosyl-L-methionine = N(omega)-methyl-L-arginyl-[protein] + S-adenosyl-L-homocysteine + H(+)</text>
        <dbReference type="Rhea" id="RHEA:48100"/>
        <dbReference type="Rhea" id="RHEA-COMP:10532"/>
        <dbReference type="Rhea" id="RHEA-COMP:11990"/>
        <dbReference type="ChEBI" id="CHEBI:15378"/>
        <dbReference type="ChEBI" id="CHEBI:29965"/>
        <dbReference type="ChEBI" id="CHEBI:57856"/>
        <dbReference type="ChEBI" id="CHEBI:59789"/>
        <dbReference type="ChEBI" id="CHEBI:65280"/>
    </reaction>
    <physiologicalReaction direction="left-to-right" evidence="5">
        <dbReference type="Rhea" id="RHEA:48101"/>
    </physiologicalReaction>
</comment>
<dbReference type="Gene3D" id="3.40.50.150">
    <property type="entry name" value="Vaccinia Virus protein VP39"/>
    <property type="match status" value="1"/>
</dbReference>
<dbReference type="GO" id="GO:0035241">
    <property type="term" value="F:protein-arginine omega-N monomethyltransferase activity"/>
    <property type="evidence" value="ECO:0007669"/>
    <property type="project" value="TreeGrafter"/>
</dbReference>
<keyword evidence="9" id="KW-1185">Reference proteome</keyword>
<proteinExistence type="predicted"/>
<accession>A0AAV2N841</accession>
<dbReference type="GO" id="GO:0042054">
    <property type="term" value="F:histone methyltransferase activity"/>
    <property type="evidence" value="ECO:0007669"/>
    <property type="project" value="TreeGrafter"/>
</dbReference>
<dbReference type="InterPro" id="IPR025799">
    <property type="entry name" value="Arg_MeTrfase"/>
</dbReference>
<dbReference type="InterPro" id="IPR029063">
    <property type="entry name" value="SAM-dependent_MTases_sf"/>
</dbReference>
<evidence type="ECO:0000256" key="6">
    <source>
        <dbReference type="PROSITE-ProRule" id="PRU01015"/>
    </source>
</evidence>
<evidence type="ECO:0000256" key="2">
    <source>
        <dbReference type="ARBA" id="ARBA00022603"/>
    </source>
</evidence>
<name>A0AAV2N841_9HYME</name>
<dbReference type="SUPFAM" id="SSF53335">
    <property type="entry name" value="S-adenosyl-L-methionine-dependent methyltransferases"/>
    <property type="match status" value="1"/>
</dbReference>
<dbReference type="CDD" id="cd02440">
    <property type="entry name" value="AdoMet_MTases"/>
    <property type="match status" value="1"/>
</dbReference>
<gene>
    <name evidence="8" type="ORF">LPLAT_LOCUS1756</name>
</gene>
<evidence type="ECO:0000256" key="1">
    <source>
        <dbReference type="ARBA" id="ARBA00011925"/>
    </source>
</evidence>
<dbReference type="AlphaFoldDB" id="A0AAV2N841"/>